<name>A0A101LWS2_PICGL</name>
<comment type="caution">
    <text evidence="1">The sequence shown here is derived from an EMBL/GenBank/DDBJ whole genome shotgun (WGS) entry which is preliminary data.</text>
</comment>
<geneLocation type="mitochondrion" evidence="1"/>
<evidence type="ECO:0000313" key="1">
    <source>
        <dbReference type="EMBL" id="KUM46781.1"/>
    </source>
</evidence>
<dbReference type="AlphaFoldDB" id="A0A101LWS2"/>
<proteinExistence type="predicted"/>
<organism evidence="1">
    <name type="scientific">Picea glauca</name>
    <name type="common">White spruce</name>
    <name type="synonym">Pinus glauca</name>
    <dbReference type="NCBI Taxonomy" id="3330"/>
    <lineage>
        <taxon>Eukaryota</taxon>
        <taxon>Viridiplantae</taxon>
        <taxon>Streptophyta</taxon>
        <taxon>Embryophyta</taxon>
        <taxon>Tracheophyta</taxon>
        <taxon>Spermatophyta</taxon>
        <taxon>Pinopsida</taxon>
        <taxon>Pinidae</taxon>
        <taxon>Conifers I</taxon>
        <taxon>Pinales</taxon>
        <taxon>Pinaceae</taxon>
        <taxon>Picea</taxon>
    </lineage>
</organism>
<protein>
    <submittedName>
        <fullName evidence="1">Uncharacterized protein</fullName>
    </submittedName>
</protein>
<keyword evidence="1" id="KW-0496">Mitochondrion</keyword>
<sequence>MSNHKPIVLHIEQTKDYEPAPFNLNPLWLQSEGAWTTIEQAWPTGITVICLGTKTQISEA</sequence>
<gene>
    <name evidence="1" type="ORF">ABT39_MTgene6236</name>
</gene>
<accession>A0A101LWS2</accession>
<dbReference type="EMBL" id="LKAM01000009">
    <property type="protein sequence ID" value="KUM46781.1"/>
    <property type="molecule type" value="Genomic_DNA"/>
</dbReference>
<reference evidence="1" key="1">
    <citation type="journal article" date="2015" name="Genome Biol. Evol.">
        <title>Organellar Genomes of White Spruce (Picea glauca): Assembly and Annotation.</title>
        <authorList>
            <person name="Jackman S.D."/>
            <person name="Warren R.L."/>
            <person name="Gibb E.A."/>
            <person name="Vandervalk B.P."/>
            <person name="Mohamadi H."/>
            <person name="Chu J."/>
            <person name="Raymond A."/>
            <person name="Pleasance S."/>
            <person name="Coope R."/>
            <person name="Wildung M.R."/>
            <person name="Ritland C.E."/>
            <person name="Bousquet J."/>
            <person name="Jones S.J."/>
            <person name="Bohlmann J."/>
            <person name="Birol I."/>
        </authorList>
    </citation>
    <scope>NUCLEOTIDE SEQUENCE [LARGE SCALE GENOMIC DNA]</scope>
    <source>
        <tissue evidence="1">Flushing bud</tissue>
    </source>
</reference>